<dbReference type="AlphaFoldDB" id="A0A9W7WF57"/>
<feature type="region of interest" description="Disordered" evidence="1">
    <location>
        <begin position="14"/>
        <end position="49"/>
    </location>
</feature>
<comment type="caution">
    <text evidence="2">The sequence shown here is derived from an EMBL/GenBank/DDBJ whole genome shotgun (WGS) entry which is preliminary data.</text>
</comment>
<evidence type="ECO:0000256" key="1">
    <source>
        <dbReference type="SAM" id="MobiDB-lite"/>
    </source>
</evidence>
<organism evidence="2 3">
    <name type="scientific">Triplophysa rosa</name>
    <name type="common">Cave loach</name>
    <dbReference type="NCBI Taxonomy" id="992332"/>
    <lineage>
        <taxon>Eukaryota</taxon>
        <taxon>Metazoa</taxon>
        <taxon>Chordata</taxon>
        <taxon>Craniata</taxon>
        <taxon>Vertebrata</taxon>
        <taxon>Euteleostomi</taxon>
        <taxon>Actinopterygii</taxon>
        <taxon>Neopterygii</taxon>
        <taxon>Teleostei</taxon>
        <taxon>Ostariophysi</taxon>
        <taxon>Cypriniformes</taxon>
        <taxon>Nemacheilidae</taxon>
        <taxon>Triplophysa</taxon>
    </lineage>
</organism>
<gene>
    <name evidence="2" type="ORF">IRJ41_018417</name>
</gene>
<sequence length="49" mass="5708">VKELKQCEKKIARAHVDDYTDRAEPTVIDPSKSITREREERSDRPQDPA</sequence>
<evidence type="ECO:0000313" key="2">
    <source>
        <dbReference type="EMBL" id="KAI7799112.1"/>
    </source>
</evidence>
<evidence type="ECO:0000313" key="3">
    <source>
        <dbReference type="Proteomes" id="UP001059041"/>
    </source>
</evidence>
<feature type="compositionally biased region" description="Basic and acidic residues" evidence="1">
    <location>
        <begin position="14"/>
        <end position="24"/>
    </location>
</feature>
<keyword evidence="3" id="KW-1185">Reference proteome</keyword>
<feature type="non-terminal residue" evidence="2">
    <location>
        <position position="1"/>
    </location>
</feature>
<reference evidence="2" key="1">
    <citation type="submission" date="2021-02" db="EMBL/GenBank/DDBJ databases">
        <title>Comparative genomics reveals that relaxation of natural selection precedes convergent phenotypic evolution of cavefish.</title>
        <authorList>
            <person name="Peng Z."/>
        </authorList>
    </citation>
    <scope>NUCLEOTIDE SEQUENCE</scope>
    <source>
        <tissue evidence="2">Muscle</tissue>
    </source>
</reference>
<accession>A0A9W7WF57</accession>
<proteinExistence type="predicted"/>
<dbReference type="EMBL" id="JAFHDT010000016">
    <property type="protein sequence ID" value="KAI7799112.1"/>
    <property type="molecule type" value="Genomic_DNA"/>
</dbReference>
<dbReference type="Proteomes" id="UP001059041">
    <property type="component" value="Linkage Group LG16"/>
</dbReference>
<feature type="compositionally biased region" description="Basic and acidic residues" evidence="1">
    <location>
        <begin position="34"/>
        <end position="49"/>
    </location>
</feature>
<protein>
    <submittedName>
        <fullName evidence="2">Uncharacterized protein</fullName>
    </submittedName>
</protein>
<name>A0A9W7WF57_TRIRA</name>